<dbReference type="EMBL" id="CP017037">
    <property type="protein sequence ID" value="AOH38763.1"/>
    <property type="molecule type" value="Genomic_DNA"/>
</dbReference>
<dbReference type="InterPro" id="IPR003329">
    <property type="entry name" value="Cytidylyl_trans"/>
</dbReference>
<comment type="function">
    <text evidence="5">Activates KDO (a required 8-carbon sugar) for incorporation into bacterial lipopolysaccharide in Gram-negative bacteria.</text>
</comment>
<accession>A0A1B3WCR9</accession>
<dbReference type="RefSeq" id="WP_069176796.1">
    <property type="nucleotide sequence ID" value="NZ_CP017037.1"/>
</dbReference>
<dbReference type="GO" id="GO:0009103">
    <property type="term" value="P:lipopolysaccharide biosynthetic process"/>
    <property type="evidence" value="ECO:0007669"/>
    <property type="project" value="UniProtKB-UniRule"/>
</dbReference>
<comment type="subcellular location">
    <subcellularLocation>
        <location evidence="5">Cytoplasm</location>
    </subcellularLocation>
    <subcellularLocation>
        <location evidence="1">Membrane</location>
    </subcellularLocation>
</comment>
<dbReference type="EC" id="2.7.7.38" evidence="5"/>
<dbReference type="HAMAP" id="MF_00057">
    <property type="entry name" value="KdsB"/>
    <property type="match status" value="1"/>
</dbReference>
<dbReference type="PANTHER" id="PTHR42866:SF2">
    <property type="entry name" value="3-DEOXY-MANNO-OCTULOSONATE CYTIDYLYLTRANSFERASE, MITOCHONDRIAL"/>
    <property type="match status" value="1"/>
</dbReference>
<organism evidence="6 7">
    <name type="scientific">Dialister pneumosintes</name>
    <dbReference type="NCBI Taxonomy" id="39950"/>
    <lineage>
        <taxon>Bacteria</taxon>
        <taxon>Bacillati</taxon>
        <taxon>Bacillota</taxon>
        <taxon>Negativicutes</taxon>
        <taxon>Veillonellales</taxon>
        <taxon>Veillonellaceae</taxon>
        <taxon>Dialister</taxon>
    </lineage>
</organism>
<evidence type="ECO:0000256" key="4">
    <source>
        <dbReference type="ARBA" id="ARBA00022985"/>
    </source>
</evidence>
<dbReference type="GO" id="GO:0033468">
    <property type="term" value="P:CMP-keto-3-deoxy-D-manno-octulosonic acid biosynthetic process"/>
    <property type="evidence" value="ECO:0007669"/>
    <property type="project" value="UniProtKB-UniRule"/>
</dbReference>
<dbReference type="NCBIfam" id="TIGR00466">
    <property type="entry name" value="kdsB"/>
    <property type="match status" value="1"/>
</dbReference>
<dbReference type="CDD" id="cd02517">
    <property type="entry name" value="CMP-KDO-Synthetase"/>
    <property type="match status" value="1"/>
</dbReference>
<dbReference type="GO" id="GO:0005829">
    <property type="term" value="C:cytosol"/>
    <property type="evidence" value="ECO:0007669"/>
    <property type="project" value="TreeGrafter"/>
</dbReference>
<dbReference type="FunFam" id="3.90.550.10:FF:000011">
    <property type="entry name" value="3-deoxy-manno-octulosonate cytidylyltransferase"/>
    <property type="match status" value="1"/>
</dbReference>
<evidence type="ECO:0000256" key="5">
    <source>
        <dbReference type="HAMAP-Rule" id="MF_00057"/>
    </source>
</evidence>
<protein>
    <recommendedName>
        <fullName evidence="5">3-deoxy-manno-octulosonate cytidylyltransferase</fullName>
        <ecNumber evidence="5">2.7.7.38</ecNumber>
    </recommendedName>
    <alternativeName>
        <fullName evidence="5">CMP-2-keto-3-deoxyoctulosonic acid synthase</fullName>
        <shortName evidence="5">CKS</shortName>
        <shortName evidence="5">CMP-KDO synthase</shortName>
    </alternativeName>
</protein>
<dbReference type="InterPro" id="IPR004528">
    <property type="entry name" value="KdsB"/>
</dbReference>
<evidence type="ECO:0000313" key="6">
    <source>
        <dbReference type="EMBL" id="AOH38763.1"/>
    </source>
</evidence>
<dbReference type="Pfam" id="PF02348">
    <property type="entry name" value="CTP_transf_3"/>
    <property type="match status" value="1"/>
</dbReference>
<comment type="similarity">
    <text evidence="5">Belongs to the KdsB family.</text>
</comment>
<dbReference type="Proteomes" id="UP000094757">
    <property type="component" value="Chromosome"/>
</dbReference>
<keyword evidence="4 5" id="KW-0448">Lipopolysaccharide biosynthesis</keyword>
<keyword evidence="2 5" id="KW-0808">Transferase</keyword>
<dbReference type="AlphaFoldDB" id="A0A1B3WCR9"/>
<sequence>MEKVACIIPSRFASTRLPGKPLKFIAGKTLIERVYKQAIKAKIPQLCIVATDHKDIEKEVLRFGGKVIMTSTRHPTGTDRLAEVARKYPDYNIIVNVQGDEPFINPDIIDRLATCLMDKKECVMATVATPLKEEEYKDSASVKVVVNQKGEALYFSRSLIPYPRNAFVTTPLKHVGIYAYRKEFLLNYANMAQTPLEKTESLEQLRVLEMGYRIAVVEEEIQGIGIDTEADLIRANSYFKKEKI</sequence>
<comment type="pathway">
    <text evidence="5">Nucleotide-sugar biosynthesis; CMP-3-deoxy-D-manno-octulosonate biosynthesis; CMP-3-deoxy-D-manno-octulosonate from 3-deoxy-D-manno-octulosonate and CTP: step 1/1.</text>
</comment>
<dbReference type="InterPro" id="IPR029044">
    <property type="entry name" value="Nucleotide-diphossugar_trans"/>
</dbReference>
<evidence type="ECO:0000256" key="3">
    <source>
        <dbReference type="ARBA" id="ARBA00022695"/>
    </source>
</evidence>
<evidence type="ECO:0000313" key="7">
    <source>
        <dbReference type="Proteomes" id="UP000094757"/>
    </source>
</evidence>
<reference evidence="7" key="1">
    <citation type="submission" date="2016-08" db="EMBL/GenBank/DDBJ databases">
        <authorList>
            <person name="Holder M.E."/>
            <person name="Ajami N.J."/>
            <person name="Petrosino J.F."/>
        </authorList>
    </citation>
    <scope>NUCLEOTIDE SEQUENCE [LARGE SCALE GENOMIC DNA]</scope>
    <source>
        <strain evidence="7">F0677</strain>
    </source>
</reference>
<dbReference type="GO" id="GO:0016020">
    <property type="term" value="C:membrane"/>
    <property type="evidence" value="ECO:0007669"/>
    <property type="project" value="UniProtKB-SubCell"/>
</dbReference>
<evidence type="ECO:0000256" key="1">
    <source>
        <dbReference type="ARBA" id="ARBA00004370"/>
    </source>
</evidence>
<dbReference type="KEGG" id="dpn:BCB69_01455"/>
<dbReference type="Gene3D" id="3.90.550.10">
    <property type="entry name" value="Spore Coat Polysaccharide Biosynthesis Protein SpsA, Chain A"/>
    <property type="match status" value="1"/>
</dbReference>
<dbReference type="UniPathway" id="UPA00358">
    <property type="reaction ID" value="UER00476"/>
</dbReference>
<comment type="catalytic activity">
    <reaction evidence="5">
        <text>3-deoxy-alpha-D-manno-oct-2-ulosonate + CTP = CMP-3-deoxy-beta-D-manno-octulosonate + diphosphate</text>
        <dbReference type="Rhea" id="RHEA:23448"/>
        <dbReference type="ChEBI" id="CHEBI:33019"/>
        <dbReference type="ChEBI" id="CHEBI:37563"/>
        <dbReference type="ChEBI" id="CHEBI:85986"/>
        <dbReference type="ChEBI" id="CHEBI:85987"/>
        <dbReference type="EC" id="2.7.7.38"/>
    </reaction>
</comment>
<dbReference type="SUPFAM" id="SSF53448">
    <property type="entry name" value="Nucleotide-diphospho-sugar transferases"/>
    <property type="match status" value="1"/>
</dbReference>
<keyword evidence="5" id="KW-0963">Cytoplasm</keyword>
<dbReference type="NCBIfam" id="NF003950">
    <property type="entry name" value="PRK05450.1-3"/>
    <property type="match status" value="1"/>
</dbReference>
<dbReference type="PANTHER" id="PTHR42866">
    <property type="entry name" value="3-DEOXY-MANNO-OCTULOSONATE CYTIDYLYLTRANSFERASE"/>
    <property type="match status" value="1"/>
</dbReference>
<gene>
    <name evidence="5" type="primary">kdsB</name>
    <name evidence="6" type="ORF">BCB69_01455</name>
</gene>
<dbReference type="NCBIfam" id="NF009905">
    <property type="entry name" value="PRK13368.1"/>
    <property type="match status" value="1"/>
</dbReference>
<name>A0A1B3WCR9_9FIRM</name>
<dbReference type="NCBIfam" id="NF003952">
    <property type="entry name" value="PRK05450.1-5"/>
    <property type="match status" value="1"/>
</dbReference>
<evidence type="ECO:0000256" key="2">
    <source>
        <dbReference type="ARBA" id="ARBA00022679"/>
    </source>
</evidence>
<dbReference type="GO" id="GO:0008690">
    <property type="term" value="F:3-deoxy-manno-octulosonate cytidylyltransferase activity"/>
    <property type="evidence" value="ECO:0007669"/>
    <property type="project" value="UniProtKB-UniRule"/>
</dbReference>
<proteinExistence type="inferred from homology"/>
<keyword evidence="3 5" id="KW-0548">Nucleotidyltransferase</keyword>
<dbReference type="STRING" id="39950.BCB69_01455"/>